<proteinExistence type="predicted"/>
<dbReference type="Proteomes" id="UP000760668">
    <property type="component" value="Unassembled WGS sequence"/>
</dbReference>
<reference evidence="1" key="1">
    <citation type="journal article" date="2021" name="PeerJ">
        <title>Extensive microbial diversity within the chicken gut microbiome revealed by metagenomics and culture.</title>
        <authorList>
            <person name="Gilroy R."/>
            <person name="Ravi A."/>
            <person name="Getino M."/>
            <person name="Pursley I."/>
            <person name="Horton D.L."/>
            <person name="Alikhan N.F."/>
            <person name="Baker D."/>
            <person name="Gharbi K."/>
            <person name="Hall N."/>
            <person name="Watson M."/>
            <person name="Adriaenssens E.M."/>
            <person name="Foster-Nyarko E."/>
            <person name="Jarju S."/>
            <person name="Secka A."/>
            <person name="Antonio M."/>
            <person name="Oren A."/>
            <person name="Chaudhuri R.R."/>
            <person name="La Ragione R."/>
            <person name="Hildebrand F."/>
            <person name="Pallen M.J."/>
        </authorList>
    </citation>
    <scope>NUCLEOTIDE SEQUENCE</scope>
    <source>
        <strain evidence="1">CHK179-5677</strain>
    </source>
</reference>
<name>A0A921MNC8_9FIRM</name>
<dbReference type="AlphaFoldDB" id="A0A921MNC8"/>
<evidence type="ECO:0000313" key="2">
    <source>
        <dbReference type="Proteomes" id="UP000760668"/>
    </source>
</evidence>
<evidence type="ECO:0000313" key="1">
    <source>
        <dbReference type="EMBL" id="HJG87286.1"/>
    </source>
</evidence>
<accession>A0A921MNC8</accession>
<comment type="caution">
    <text evidence="1">The sequence shown here is derived from an EMBL/GenBank/DDBJ whole genome shotgun (WGS) entry which is preliminary data.</text>
</comment>
<organism evidence="1 2">
    <name type="scientific">Pseudoflavonifractor capillosus</name>
    <dbReference type="NCBI Taxonomy" id="106588"/>
    <lineage>
        <taxon>Bacteria</taxon>
        <taxon>Bacillati</taxon>
        <taxon>Bacillota</taxon>
        <taxon>Clostridia</taxon>
        <taxon>Eubacteriales</taxon>
        <taxon>Oscillospiraceae</taxon>
        <taxon>Pseudoflavonifractor</taxon>
    </lineage>
</organism>
<dbReference type="EMBL" id="DYUC01000097">
    <property type="protein sequence ID" value="HJG87286.1"/>
    <property type="molecule type" value="Genomic_DNA"/>
</dbReference>
<reference evidence="1" key="2">
    <citation type="submission" date="2021-09" db="EMBL/GenBank/DDBJ databases">
        <authorList>
            <person name="Gilroy R."/>
        </authorList>
    </citation>
    <scope>NUCLEOTIDE SEQUENCE</scope>
    <source>
        <strain evidence="1">CHK179-5677</strain>
    </source>
</reference>
<gene>
    <name evidence="1" type="ORF">K8V01_09740</name>
</gene>
<dbReference type="RefSeq" id="WP_294536517.1">
    <property type="nucleotide sequence ID" value="NZ_DYUC01000097.1"/>
</dbReference>
<protein>
    <submittedName>
        <fullName evidence="1">Uncharacterized protein</fullName>
    </submittedName>
</protein>
<sequence length="135" mass="14621">MEHTQEARAHGHTVETLPQDGLLVHNLGPIPPAAGGCVVEFAFTLPAVPPDTRTAVAVTLLELDGGGRAFPRGMRTLLLPAHHSPRPMDVQVEGVRFILPAELDLSGTGRRQLAVQAESQYVDVHARCEMRNEPH</sequence>